<keyword evidence="1" id="KW-0812">Transmembrane</keyword>
<keyword evidence="1" id="KW-1133">Transmembrane helix</keyword>
<feature type="transmembrane region" description="Helical" evidence="1">
    <location>
        <begin position="6"/>
        <end position="34"/>
    </location>
</feature>
<dbReference type="AlphaFoldDB" id="A0A8J2XLP6"/>
<evidence type="ECO:0000313" key="3">
    <source>
        <dbReference type="Proteomes" id="UP000619743"/>
    </source>
</evidence>
<keyword evidence="3" id="KW-1185">Reference proteome</keyword>
<protein>
    <submittedName>
        <fullName evidence="2">Uncharacterized protein</fullName>
    </submittedName>
</protein>
<name>A0A8J2XLP6_9GAMM</name>
<proteinExistence type="predicted"/>
<dbReference type="RefSeq" id="WP_087504959.1">
    <property type="nucleotide sequence ID" value="NZ_BMDX01000004.1"/>
</dbReference>
<reference evidence="3" key="1">
    <citation type="journal article" date="2019" name="Int. J. Syst. Evol. Microbiol.">
        <title>The Global Catalogue of Microorganisms (GCM) 10K type strain sequencing project: providing services to taxonomists for standard genome sequencing and annotation.</title>
        <authorList>
            <consortium name="The Broad Institute Genomics Platform"/>
            <consortium name="The Broad Institute Genome Sequencing Center for Infectious Disease"/>
            <person name="Wu L."/>
            <person name="Ma J."/>
        </authorList>
    </citation>
    <scope>NUCLEOTIDE SEQUENCE [LARGE SCALE GENOMIC DNA]</scope>
    <source>
        <strain evidence="3">CGMCC 1.10130</strain>
    </source>
</reference>
<gene>
    <name evidence="2" type="ORF">GCM10011369_11190</name>
</gene>
<evidence type="ECO:0000313" key="2">
    <source>
        <dbReference type="EMBL" id="GGA71196.1"/>
    </source>
</evidence>
<accession>A0A8J2XLP6</accession>
<keyword evidence="1" id="KW-0472">Membrane</keyword>
<dbReference type="EMBL" id="BMDX01000004">
    <property type="protein sequence ID" value="GGA71196.1"/>
    <property type="molecule type" value="Genomic_DNA"/>
</dbReference>
<sequence>MDSGHLLHVVVVTGLLVAIVSGLAMLGLIMLSVWRGMREMGVCRNDNELGTDVSYSDQHGEPRS</sequence>
<organism evidence="2 3">
    <name type="scientific">Neiella marina</name>
    <dbReference type="NCBI Taxonomy" id="508461"/>
    <lineage>
        <taxon>Bacteria</taxon>
        <taxon>Pseudomonadati</taxon>
        <taxon>Pseudomonadota</taxon>
        <taxon>Gammaproteobacteria</taxon>
        <taxon>Alteromonadales</taxon>
        <taxon>Echinimonadaceae</taxon>
        <taxon>Neiella</taxon>
    </lineage>
</organism>
<evidence type="ECO:0000256" key="1">
    <source>
        <dbReference type="SAM" id="Phobius"/>
    </source>
</evidence>
<dbReference type="Proteomes" id="UP000619743">
    <property type="component" value="Unassembled WGS sequence"/>
</dbReference>
<comment type="caution">
    <text evidence="2">The sequence shown here is derived from an EMBL/GenBank/DDBJ whole genome shotgun (WGS) entry which is preliminary data.</text>
</comment>